<evidence type="ECO:0000256" key="1">
    <source>
        <dbReference type="SAM" id="MobiDB-lite"/>
    </source>
</evidence>
<feature type="region of interest" description="Disordered" evidence="1">
    <location>
        <begin position="1"/>
        <end position="28"/>
    </location>
</feature>
<feature type="region of interest" description="Disordered" evidence="1">
    <location>
        <begin position="41"/>
        <end position="120"/>
    </location>
</feature>
<accession>A0A6J4TNR2</accession>
<dbReference type="EMBL" id="CADCWD010000026">
    <property type="protein sequence ID" value="CAA9527036.1"/>
    <property type="molecule type" value="Genomic_DNA"/>
</dbReference>
<evidence type="ECO:0000313" key="2">
    <source>
        <dbReference type="EMBL" id="CAA9527036.1"/>
    </source>
</evidence>
<organism evidence="2">
    <name type="scientific">uncultured Sphingosinicella sp</name>
    <dbReference type="NCBI Taxonomy" id="478748"/>
    <lineage>
        <taxon>Bacteria</taxon>
        <taxon>Pseudomonadati</taxon>
        <taxon>Pseudomonadota</taxon>
        <taxon>Alphaproteobacteria</taxon>
        <taxon>Sphingomonadales</taxon>
        <taxon>Sphingosinicellaceae</taxon>
        <taxon>Sphingosinicella</taxon>
        <taxon>environmental samples</taxon>
    </lineage>
</organism>
<reference evidence="2" key="1">
    <citation type="submission" date="2020-02" db="EMBL/GenBank/DDBJ databases">
        <authorList>
            <person name="Meier V. D."/>
        </authorList>
    </citation>
    <scope>NUCLEOTIDE SEQUENCE</scope>
    <source>
        <strain evidence="2">AVDCRST_MAG23</strain>
    </source>
</reference>
<proteinExistence type="predicted"/>
<sequence length="195" mass="21417">ARAGSSRVARGNRSCHHSRLLGGDRDACSRPAFGLVDGRCSRRGAASRSRTYNDRQVGSNAHDPVRGRQCRNSARRALRPELEPRSEAAARRQENTGRRISRARASHEQGGVSRRDVPAGALPRLPEQTRRRGFGRAWRRPGRCDHDPWPASGCTRARAGVARGLDGWVRGAVSRANRVCHALHAGRDARDDPAL</sequence>
<protein>
    <submittedName>
        <fullName evidence="2">Uncharacterized protein</fullName>
    </submittedName>
</protein>
<feature type="non-terminal residue" evidence="2">
    <location>
        <position position="1"/>
    </location>
</feature>
<gene>
    <name evidence="2" type="ORF">AVDCRST_MAG23-657</name>
</gene>
<feature type="non-terminal residue" evidence="2">
    <location>
        <position position="195"/>
    </location>
</feature>
<feature type="compositionally biased region" description="Basic and acidic residues" evidence="1">
    <location>
        <begin position="78"/>
        <end position="97"/>
    </location>
</feature>
<dbReference type="AlphaFoldDB" id="A0A6J4TNR2"/>
<name>A0A6J4TNR2_9SPHN</name>